<dbReference type="GO" id="GO:0006072">
    <property type="term" value="P:glycerol-3-phosphate metabolic process"/>
    <property type="evidence" value="ECO:0007669"/>
    <property type="project" value="UniProtKB-UniRule"/>
</dbReference>
<dbReference type="InterPro" id="IPR000447">
    <property type="entry name" value="G3P_DH_FAD-dep"/>
</dbReference>
<evidence type="ECO:0000259" key="15">
    <source>
        <dbReference type="Pfam" id="PF16901"/>
    </source>
</evidence>
<dbReference type="PROSITE" id="PS00977">
    <property type="entry name" value="FAD_G3PDH_1"/>
    <property type="match status" value="1"/>
</dbReference>
<dbReference type="InterPro" id="IPR036188">
    <property type="entry name" value="FAD/NAD-bd_sf"/>
</dbReference>
<comment type="catalytic activity">
    <reaction evidence="13">
        <text>a quinone + sn-glycerol 3-phosphate = dihydroxyacetone phosphate + a quinol</text>
        <dbReference type="Rhea" id="RHEA:18977"/>
        <dbReference type="ChEBI" id="CHEBI:24646"/>
        <dbReference type="ChEBI" id="CHEBI:57597"/>
        <dbReference type="ChEBI" id="CHEBI:57642"/>
        <dbReference type="ChEBI" id="CHEBI:132124"/>
        <dbReference type="EC" id="1.1.5.3"/>
    </reaction>
</comment>
<keyword evidence="17" id="KW-1185">Reference proteome</keyword>
<dbReference type="Proteomes" id="UP000319257">
    <property type="component" value="Unassembled WGS sequence"/>
</dbReference>
<reference evidence="16 17" key="1">
    <citation type="submission" date="2019-06" db="EMBL/GenBank/DDBJ databases">
        <title>Draft genome sequence of the filamentous fungus Phialemoniopsis curvata isolated from diesel fuel.</title>
        <authorList>
            <person name="Varaljay V.A."/>
            <person name="Lyon W.J."/>
            <person name="Crouch A.L."/>
            <person name="Drake C.E."/>
            <person name="Hollomon J.M."/>
            <person name="Nadeau L.J."/>
            <person name="Nunn H.S."/>
            <person name="Stevenson B.S."/>
            <person name="Bojanowski C.L."/>
            <person name="Crookes-Goodson W.J."/>
        </authorList>
    </citation>
    <scope>NUCLEOTIDE SEQUENCE [LARGE SCALE GENOMIC DNA]</scope>
    <source>
        <strain evidence="16 17">D216</strain>
    </source>
</reference>
<dbReference type="FunFam" id="3.30.9.10:FF:000001">
    <property type="entry name" value="Glycerol-3-phosphate dehydrogenase"/>
    <property type="match status" value="1"/>
</dbReference>
<dbReference type="InterPro" id="IPR006076">
    <property type="entry name" value="FAD-dep_OxRdtase"/>
</dbReference>
<dbReference type="EC" id="1.1.5.3" evidence="4 13"/>
<dbReference type="GeneID" id="41973878"/>
<dbReference type="InterPro" id="IPR038299">
    <property type="entry name" value="DAO_C_sf"/>
</dbReference>
<dbReference type="GO" id="GO:0046872">
    <property type="term" value="F:metal ion binding"/>
    <property type="evidence" value="ECO:0007669"/>
    <property type="project" value="UniProtKB-KW"/>
</dbReference>
<sequence length="682" mass="75807">MSRFARPGLFRRIATTAGALTLGTGLVLYSYRPRNIPGYEPPAVPPPIYGADGTFKLPRFPRIKPRDEQISDLKKSNSGNKDDEYDMLVIGGGATGAGVALDAATRGLKVAVVERDDFSCGTSSKSTKLVHGGVRYLEKAVWNLDYAQYELVREALKERKYFLQTAPHLSMWLPIMLPLDKWWKAPYYWAGTKFYDFLAGSEGIESSYFLTKSKAIDAFPMLKQTDLVGALVYYDGAHNDSRMNVSIAMTAALYGATVVNHMEVTGLEKDADGRLCGAQLKDKIPERDGTKADDIKIKAKCIINCTGPFTDGIRKMDDPECKDIVAPASGVHVILPGYYSPGKMGLIDPSTSDGRVIFFLPWQGNTIAGTTDEPATISKNPLPDEKSIQWILNEISHYLSPDINVRRGDVLSAWSGLRPLVSDPKAKNTESLVRNHLVDISSSGLVTCAGGKWTTYRQMAEECVDAAVKEFGLQPRPMPNVPRVSGTDVVDDGAILDGSCQTHRVRLIGAHGFSRTLFIHLIQHFGIETEVAKHLTESYGDRAWTVAAMCQPTDKRFPARGERISQLYPFVDGEVRYAVRNEYAQTAADVLARRTRLAFLNAQATLEALPKIIDIMAQELKWDRKRQELEWKETVAFLESMGLPQPMLTATRKQVEQGKLDFSTSLEYKMYSRHDKPIEEEC</sequence>
<dbReference type="STRING" id="1093900.A0A507B828"/>
<keyword evidence="12" id="KW-0496">Mitochondrion</keyword>
<evidence type="ECO:0000256" key="13">
    <source>
        <dbReference type="RuleBase" id="RU361217"/>
    </source>
</evidence>
<organism evidence="16 17">
    <name type="scientific">Thyridium curvatum</name>
    <dbReference type="NCBI Taxonomy" id="1093900"/>
    <lineage>
        <taxon>Eukaryota</taxon>
        <taxon>Fungi</taxon>
        <taxon>Dikarya</taxon>
        <taxon>Ascomycota</taxon>
        <taxon>Pezizomycotina</taxon>
        <taxon>Sordariomycetes</taxon>
        <taxon>Sordariomycetidae</taxon>
        <taxon>Thyridiales</taxon>
        <taxon>Thyridiaceae</taxon>
        <taxon>Thyridium</taxon>
    </lineage>
</organism>
<keyword evidence="7" id="KW-0677">Repeat</keyword>
<comment type="cofactor">
    <cofactor evidence="1 13">
        <name>FAD</name>
        <dbReference type="ChEBI" id="CHEBI:57692"/>
    </cofactor>
</comment>
<keyword evidence="6" id="KW-0479">Metal-binding</keyword>
<evidence type="ECO:0000256" key="3">
    <source>
        <dbReference type="ARBA" id="ARBA00007330"/>
    </source>
</evidence>
<dbReference type="GO" id="GO:0004368">
    <property type="term" value="F:glycerol-3-phosphate dehydrogenase (quinone) activity"/>
    <property type="evidence" value="ECO:0007669"/>
    <property type="project" value="UniProtKB-EC"/>
</dbReference>
<dbReference type="PROSITE" id="PS00978">
    <property type="entry name" value="FAD_G3PDH_2"/>
    <property type="match status" value="1"/>
</dbReference>
<dbReference type="InterPro" id="IPR031656">
    <property type="entry name" value="DAO_C"/>
</dbReference>
<evidence type="ECO:0000256" key="2">
    <source>
        <dbReference type="ARBA" id="ARBA00004173"/>
    </source>
</evidence>
<dbReference type="Gene3D" id="3.30.9.10">
    <property type="entry name" value="D-Amino Acid Oxidase, subunit A, domain 2"/>
    <property type="match status" value="1"/>
</dbReference>
<keyword evidence="10" id="KW-0809">Transit peptide</keyword>
<dbReference type="PANTHER" id="PTHR11985">
    <property type="entry name" value="GLYCEROL-3-PHOSPHATE DEHYDROGENASE"/>
    <property type="match status" value="1"/>
</dbReference>
<dbReference type="SUPFAM" id="SSF54373">
    <property type="entry name" value="FAD-linked reductases, C-terminal domain"/>
    <property type="match status" value="1"/>
</dbReference>
<evidence type="ECO:0000256" key="12">
    <source>
        <dbReference type="ARBA" id="ARBA00023128"/>
    </source>
</evidence>
<accession>A0A507B828</accession>
<dbReference type="FunFam" id="1.10.8.870:FF:000001">
    <property type="entry name" value="Glycerol-3-phosphate dehydrogenase"/>
    <property type="match status" value="1"/>
</dbReference>
<gene>
    <name evidence="16" type="ORF">E0L32_006431</name>
</gene>
<evidence type="ECO:0000256" key="9">
    <source>
        <dbReference type="ARBA" id="ARBA00022837"/>
    </source>
</evidence>
<comment type="similarity">
    <text evidence="3 13">Belongs to the FAD-dependent glycerol-3-phosphate dehydrogenase family.</text>
</comment>
<dbReference type="OrthoDB" id="264015at2759"/>
<feature type="domain" description="Alpha-glycerophosphate oxidase C-terminal" evidence="15">
    <location>
        <begin position="500"/>
        <end position="627"/>
    </location>
</feature>
<dbReference type="Pfam" id="PF16901">
    <property type="entry name" value="DAO_C"/>
    <property type="match status" value="1"/>
</dbReference>
<keyword evidence="11 13" id="KW-0560">Oxidoreductase</keyword>
<dbReference type="PANTHER" id="PTHR11985:SF15">
    <property type="entry name" value="GLYCEROL-3-PHOSPHATE DEHYDROGENASE, MITOCHONDRIAL"/>
    <property type="match status" value="1"/>
</dbReference>
<comment type="caution">
    <text evidence="16">The sequence shown here is derived from an EMBL/GenBank/DDBJ whole genome shotgun (WGS) entry which is preliminary data.</text>
</comment>
<evidence type="ECO:0000313" key="16">
    <source>
        <dbReference type="EMBL" id="TPX13231.1"/>
    </source>
</evidence>
<dbReference type="EMBL" id="SKBQ01000036">
    <property type="protein sequence ID" value="TPX13231.1"/>
    <property type="molecule type" value="Genomic_DNA"/>
</dbReference>
<evidence type="ECO:0000259" key="14">
    <source>
        <dbReference type="Pfam" id="PF01266"/>
    </source>
</evidence>
<evidence type="ECO:0000256" key="10">
    <source>
        <dbReference type="ARBA" id="ARBA00022946"/>
    </source>
</evidence>
<dbReference type="FunCoup" id="A0A507B828">
    <property type="interactions" value="645"/>
</dbReference>
<dbReference type="Gene3D" id="1.10.8.870">
    <property type="entry name" value="Alpha-glycerophosphate oxidase, cap domain"/>
    <property type="match status" value="1"/>
</dbReference>
<evidence type="ECO:0000256" key="5">
    <source>
        <dbReference type="ARBA" id="ARBA00022630"/>
    </source>
</evidence>
<dbReference type="Gene3D" id="3.50.50.60">
    <property type="entry name" value="FAD/NAD(P)-binding domain"/>
    <property type="match status" value="1"/>
</dbReference>
<comment type="subcellular location">
    <subcellularLocation>
        <location evidence="2">Mitochondrion</location>
    </subcellularLocation>
</comment>
<evidence type="ECO:0000256" key="11">
    <source>
        <dbReference type="ARBA" id="ARBA00023002"/>
    </source>
</evidence>
<name>A0A507B828_9PEZI</name>
<evidence type="ECO:0000256" key="7">
    <source>
        <dbReference type="ARBA" id="ARBA00022737"/>
    </source>
</evidence>
<dbReference type="GO" id="GO:0005739">
    <property type="term" value="C:mitochondrion"/>
    <property type="evidence" value="ECO:0007669"/>
    <property type="project" value="UniProtKB-SubCell"/>
</dbReference>
<dbReference type="InParanoid" id="A0A507B828"/>
<evidence type="ECO:0000256" key="4">
    <source>
        <dbReference type="ARBA" id="ARBA00013029"/>
    </source>
</evidence>
<keyword evidence="5 13" id="KW-0285">Flavoprotein</keyword>
<keyword evidence="9" id="KW-0106">Calcium</keyword>
<evidence type="ECO:0000313" key="17">
    <source>
        <dbReference type="Proteomes" id="UP000319257"/>
    </source>
</evidence>
<dbReference type="Pfam" id="PF01266">
    <property type="entry name" value="DAO"/>
    <property type="match status" value="1"/>
</dbReference>
<evidence type="ECO:0000256" key="1">
    <source>
        <dbReference type="ARBA" id="ARBA00001974"/>
    </source>
</evidence>
<dbReference type="AlphaFoldDB" id="A0A507B828"/>
<feature type="domain" description="FAD dependent oxidoreductase" evidence="14">
    <location>
        <begin position="86"/>
        <end position="457"/>
    </location>
</feature>
<evidence type="ECO:0000256" key="6">
    <source>
        <dbReference type="ARBA" id="ARBA00022723"/>
    </source>
</evidence>
<evidence type="ECO:0000256" key="8">
    <source>
        <dbReference type="ARBA" id="ARBA00022827"/>
    </source>
</evidence>
<dbReference type="PRINTS" id="PR01001">
    <property type="entry name" value="FADG3PDH"/>
</dbReference>
<keyword evidence="8" id="KW-0274">FAD</keyword>
<dbReference type="RefSeq" id="XP_030994942.1">
    <property type="nucleotide sequence ID" value="XM_031141063.1"/>
</dbReference>
<proteinExistence type="inferred from homology"/>
<protein>
    <recommendedName>
        <fullName evidence="4 13">Glycerol-3-phosphate dehydrogenase</fullName>
        <ecNumber evidence="4 13">1.1.5.3</ecNumber>
    </recommendedName>
</protein>
<dbReference type="SUPFAM" id="SSF51905">
    <property type="entry name" value="FAD/NAD(P)-binding domain"/>
    <property type="match status" value="1"/>
</dbReference>